<proteinExistence type="predicted"/>
<dbReference type="EMBL" id="MN740878">
    <property type="protein sequence ID" value="QHU16250.1"/>
    <property type="molecule type" value="Genomic_DNA"/>
</dbReference>
<organism evidence="1">
    <name type="scientific">viral metagenome</name>
    <dbReference type="NCBI Taxonomy" id="1070528"/>
    <lineage>
        <taxon>unclassified sequences</taxon>
        <taxon>metagenomes</taxon>
        <taxon>organismal metagenomes</taxon>
    </lineage>
</organism>
<protein>
    <submittedName>
        <fullName evidence="1">Uncharacterized protein</fullName>
    </submittedName>
</protein>
<evidence type="ECO:0000313" key="1">
    <source>
        <dbReference type="EMBL" id="QHU16250.1"/>
    </source>
</evidence>
<name>A0A6C0KHV2_9ZZZZ</name>
<reference evidence="1" key="1">
    <citation type="journal article" date="2020" name="Nature">
        <title>Giant virus diversity and host interactions through global metagenomics.</title>
        <authorList>
            <person name="Schulz F."/>
            <person name="Roux S."/>
            <person name="Paez-Espino D."/>
            <person name="Jungbluth S."/>
            <person name="Walsh D.A."/>
            <person name="Denef V.J."/>
            <person name="McMahon K.D."/>
            <person name="Konstantinidis K.T."/>
            <person name="Eloe-Fadrosh E.A."/>
            <person name="Kyrpides N.C."/>
            <person name="Woyke T."/>
        </authorList>
    </citation>
    <scope>NUCLEOTIDE SEQUENCE</scope>
    <source>
        <strain evidence="1">GVMAG-S-3300011013-78</strain>
    </source>
</reference>
<accession>A0A6C0KHV2</accession>
<dbReference type="AlphaFoldDB" id="A0A6C0KHV2"/>
<sequence length="92" mass="11339">MFNIALCNMQDYELNSDKSSIPYSKFIYQYKFWKDMKEYVVIKNKYLQTITRLKTVPLHHRVLHKNHLRYVFKQYYLYQSHLEVNDIVNISV</sequence>